<keyword evidence="5" id="KW-0328">Glycosyltransferase</keyword>
<accession>A0A1I8IB95</accession>
<evidence type="ECO:0000256" key="3">
    <source>
        <dbReference type="ARBA" id="ARBA00006462"/>
    </source>
</evidence>
<keyword evidence="10" id="KW-1133">Transmembrane helix</keyword>
<reference evidence="16" key="1">
    <citation type="submission" date="2016-11" db="UniProtKB">
        <authorList>
            <consortium name="WormBaseParasite"/>
        </authorList>
    </citation>
    <scope>IDENTIFICATION</scope>
</reference>
<evidence type="ECO:0000256" key="6">
    <source>
        <dbReference type="ARBA" id="ARBA00022679"/>
    </source>
</evidence>
<feature type="region of interest" description="Disordered" evidence="13">
    <location>
        <begin position="456"/>
        <end position="475"/>
    </location>
</feature>
<evidence type="ECO:0000259" key="14">
    <source>
        <dbReference type="Pfam" id="PF02434"/>
    </source>
</evidence>
<evidence type="ECO:0000256" key="13">
    <source>
        <dbReference type="SAM" id="MobiDB-lite"/>
    </source>
</evidence>
<comment type="similarity">
    <text evidence="3">Belongs to the glycosyltransferase 31 family. Beta3-Gal-T subfamily.</text>
</comment>
<evidence type="ECO:0000256" key="7">
    <source>
        <dbReference type="ARBA" id="ARBA00022692"/>
    </source>
</evidence>
<protein>
    <recommendedName>
        <fullName evidence="4">N-acetylgalactosaminide beta-1,3-galactosyltransferase</fullName>
        <ecNumber evidence="4">2.4.1.122</ecNumber>
    </recommendedName>
</protein>
<dbReference type="GO" id="GO:0016263">
    <property type="term" value="F:glycoprotein-N-acetylgalactosamine 3-beta-galactosyltransferase activity"/>
    <property type="evidence" value="ECO:0007669"/>
    <property type="project" value="UniProtKB-EC"/>
</dbReference>
<evidence type="ECO:0000256" key="12">
    <source>
        <dbReference type="SAM" id="Coils"/>
    </source>
</evidence>
<comment type="pathway">
    <text evidence="2">Protein modification; protein glycosylation.</text>
</comment>
<name>A0A1I8IB95_9PLAT</name>
<feature type="coiled-coil region" evidence="12">
    <location>
        <begin position="567"/>
        <end position="594"/>
    </location>
</feature>
<keyword evidence="11" id="KW-0472">Membrane</keyword>
<dbReference type="InterPro" id="IPR003378">
    <property type="entry name" value="Fringe-like_glycosylTrfase"/>
</dbReference>
<organism evidence="15 16">
    <name type="scientific">Macrostomum lignano</name>
    <dbReference type="NCBI Taxonomy" id="282301"/>
    <lineage>
        <taxon>Eukaryota</taxon>
        <taxon>Metazoa</taxon>
        <taxon>Spiralia</taxon>
        <taxon>Lophotrochozoa</taxon>
        <taxon>Platyhelminthes</taxon>
        <taxon>Rhabditophora</taxon>
        <taxon>Macrostomorpha</taxon>
        <taxon>Macrostomida</taxon>
        <taxon>Macrostomidae</taxon>
        <taxon>Macrostomum</taxon>
    </lineage>
</organism>
<evidence type="ECO:0000313" key="16">
    <source>
        <dbReference type="WBParaSite" id="maker-uti_cns_0011398-snap-gene-0.4-mRNA-1"/>
    </source>
</evidence>
<comment type="subcellular location">
    <subcellularLocation>
        <location evidence="1">Membrane</location>
        <topology evidence="1">Single-pass type II membrane protein</topology>
    </subcellularLocation>
</comment>
<sequence>MWPMRLKRICLAFCVLAMTGLLFALLTLLASRNSSSIRLPTSLNFVGEESSASQKKQHPENLLHEEKDSDGARVRILCWVMTQPQNYNSKARAVNATWAPRCDGYFFFSSDTGNTKPTGLPLVSMKLVEDRDQLWDKTQAAFMYIYEHYLNDYDFFLKADDDSYIIVDNLRYFLRNTKATEPVFAGRRFRPYTKNGYMSGGGSYVLSRAAVKALVEKAFKKENNFCRKHGGAEDVNMGNCLENVGVSILDSIDEKGRERFHPFDAASHIDYANWPKDFWLWKYNYHPIKVGLDCCSSTAISFHYIRPVDMLTLHYFIYQLRAYGVSADSVRHGANGVPLASHSGVKGRVTPPPDRSPREVARARWARRSAPCRGVRFALVRPGIVNQTFVLVGTGAAIVAKAAAAFDGAAQLALLRFLAFFTSARQCRNCSGSARSSYSTFRAEIFFISLGSGRDLSNSSTWPSDNRSSSHSTIRRLISSNDRRSEPSVMARFWADFGSSTRHSLVFLLLDLPPPPAPLPPPAPPSSPAASFFGGGFVEKSSPSRRAAEAAVERLGRQAEAEAAAGVVGHRREVAAAEAQVADHRREVAGAEAQVAGRRQVVVAAAEEAAEAVVAEAERHQAGAEAVPEAAEVQQSQLHRCL</sequence>
<evidence type="ECO:0000256" key="5">
    <source>
        <dbReference type="ARBA" id="ARBA00022676"/>
    </source>
</evidence>
<evidence type="ECO:0000256" key="8">
    <source>
        <dbReference type="ARBA" id="ARBA00022741"/>
    </source>
</evidence>
<evidence type="ECO:0000256" key="4">
    <source>
        <dbReference type="ARBA" id="ARBA00012557"/>
    </source>
</evidence>
<evidence type="ECO:0000313" key="15">
    <source>
        <dbReference type="Proteomes" id="UP000095280"/>
    </source>
</evidence>
<keyword evidence="15" id="KW-1185">Reference proteome</keyword>
<dbReference type="Proteomes" id="UP000095280">
    <property type="component" value="Unplaced"/>
</dbReference>
<keyword evidence="6" id="KW-0808">Transferase</keyword>
<evidence type="ECO:0000256" key="11">
    <source>
        <dbReference type="ARBA" id="ARBA00023136"/>
    </source>
</evidence>
<evidence type="ECO:0000256" key="10">
    <source>
        <dbReference type="ARBA" id="ARBA00022989"/>
    </source>
</evidence>
<dbReference type="AlphaFoldDB" id="A0A1I8IB95"/>
<feature type="domain" description="Fringe-like glycosyltransferase" evidence="14">
    <location>
        <begin position="80"/>
        <end position="249"/>
    </location>
</feature>
<dbReference type="UniPathway" id="UPA00378"/>
<evidence type="ECO:0000256" key="1">
    <source>
        <dbReference type="ARBA" id="ARBA00004606"/>
    </source>
</evidence>
<dbReference type="WBParaSite" id="maker-uti_cns_0011398-snap-gene-0.4-mRNA-1">
    <property type="protein sequence ID" value="maker-uti_cns_0011398-snap-gene-0.4-mRNA-1"/>
    <property type="gene ID" value="maker-uti_cns_0011398-snap-gene-0.4"/>
</dbReference>
<evidence type="ECO:0000256" key="2">
    <source>
        <dbReference type="ARBA" id="ARBA00004922"/>
    </source>
</evidence>
<keyword evidence="8" id="KW-0547">Nucleotide-binding</keyword>
<dbReference type="PANTHER" id="PTHR23033">
    <property type="entry name" value="BETA1,3-GALACTOSYLTRANSFERASE"/>
    <property type="match status" value="1"/>
</dbReference>
<keyword evidence="7" id="KW-0812">Transmembrane</keyword>
<dbReference type="GO" id="GO:0016020">
    <property type="term" value="C:membrane"/>
    <property type="evidence" value="ECO:0007669"/>
    <property type="project" value="UniProtKB-SubCell"/>
</dbReference>
<proteinExistence type="inferred from homology"/>
<evidence type="ECO:0000256" key="9">
    <source>
        <dbReference type="ARBA" id="ARBA00022968"/>
    </source>
</evidence>
<dbReference type="InterPro" id="IPR026050">
    <property type="entry name" value="C1GALT1/C1GALT1_chp1"/>
</dbReference>
<dbReference type="PANTHER" id="PTHR23033:SF14">
    <property type="entry name" value="GLYCOPROTEIN-N-ACETYLGALACTOSAMINE 3-BETA-GALACTOSYLTRANSFERASE 1-RELATED"/>
    <property type="match status" value="1"/>
</dbReference>
<keyword evidence="12" id="KW-0175">Coiled coil</keyword>
<dbReference type="Pfam" id="PF02434">
    <property type="entry name" value="Fringe"/>
    <property type="match status" value="1"/>
</dbReference>
<dbReference type="GO" id="GO:0000166">
    <property type="term" value="F:nucleotide binding"/>
    <property type="evidence" value="ECO:0007669"/>
    <property type="project" value="UniProtKB-KW"/>
</dbReference>
<dbReference type="Gene3D" id="3.90.550.50">
    <property type="match status" value="1"/>
</dbReference>
<dbReference type="EC" id="2.4.1.122" evidence="4"/>
<keyword evidence="9" id="KW-0735">Signal-anchor</keyword>
<feature type="compositionally biased region" description="Polar residues" evidence="13">
    <location>
        <begin position="456"/>
        <end position="472"/>
    </location>
</feature>